<comment type="subcellular location">
    <subcellularLocation>
        <location evidence="1">Cell membrane</location>
        <topology evidence="1">Multi-pass membrane protein</topology>
    </subcellularLocation>
</comment>
<evidence type="ECO:0000313" key="7">
    <source>
        <dbReference type="EMBL" id="MPN22408.1"/>
    </source>
</evidence>
<dbReference type="GO" id="GO:0005886">
    <property type="term" value="C:plasma membrane"/>
    <property type="evidence" value="ECO:0007669"/>
    <property type="project" value="UniProtKB-SubCell"/>
</dbReference>
<keyword evidence="4 6" id="KW-1133">Transmembrane helix</keyword>
<gene>
    <name evidence="7" type="ORF">SDC9_169791</name>
</gene>
<dbReference type="EMBL" id="VSSQ01070632">
    <property type="protein sequence ID" value="MPN22408.1"/>
    <property type="molecule type" value="Genomic_DNA"/>
</dbReference>
<sequence>MLVFFVLGRLDQPVVLGALLGGGFAILNFFVLGLSVQKSVASGNVTRGKLMMTLSYSLRMLAMMGVVVLGLALPYFSWVTVVLPQLFPRLTIAGMQLLGMYKPEKEEETKEGEQAE</sequence>
<feature type="transmembrane region" description="Helical" evidence="6">
    <location>
        <begin position="56"/>
        <end position="76"/>
    </location>
</feature>
<comment type="caution">
    <text evidence="7">The sequence shown here is derived from an EMBL/GenBank/DDBJ whole genome shotgun (WGS) entry which is preliminary data.</text>
</comment>
<proteinExistence type="predicted"/>
<protein>
    <recommendedName>
        <fullName evidence="8">ATP synthase I chain</fullName>
    </recommendedName>
</protein>
<keyword evidence="3 6" id="KW-0812">Transmembrane</keyword>
<reference evidence="7" key="1">
    <citation type="submission" date="2019-08" db="EMBL/GenBank/DDBJ databases">
        <authorList>
            <person name="Kucharzyk K."/>
            <person name="Murdoch R.W."/>
            <person name="Higgins S."/>
            <person name="Loffler F."/>
        </authorList>
    </citation>
    <scope>NUCLEOTIDE SEQUENCE</scope>
</reference>
<evidence type="ECO:0000256" key="4">
    <source>
        <dbReference type="ARBA" id="ARBA00022989"/>
    </source>
</evidence>
<evidence type="ECO:0000256" key="6">
    <source>
        <dbReference type="SAM" id="Phobius"/>
    </source>
</evidence>
<evidence type="ECO:0008006" key="8">
    <source>
        <dbReference type="Google" id="ProtNLM"/>
    </source>
</evidence>
<keyword evidence="5 6" id="KW-0472">Membrane</keyword>
<evidence type="ECO:0000256" key="3">
    <source>
        <dbReference type="ARBA" id="ARBA00022692"/>
    </source>
</evidence>
<evidence type="ECO:0000256" key="2">
    <source>
        <dbReference type="ARBA" id="ARBA00022475"/>
    </source>
</evidence>
<dbReference type="Pfam" id="PF03899">
    <property type="entry name" value="ATP-synt_I"/>
    <property type="match status" value="1"/>
</dbReference>
<keyword evidence="2" id="KW-1003">Cell membrane</keyword>
<dbReference type="AlphaFoldDB" id="A0A645G6A4"/>
<name>A0A645G6A4_9ZZZZ</name>
<evidence type="ECO:0000256" key="5">
    <source>
        <dbReference type="ARBA" id="ARBA00023136"/>
    </source>
</evidence>
<dbReference type="InterPro" id="IPR005598">
    <property type="entry name" value="ATP_synth_I"/>
</dbReference>
<accession>A0A645G6A4</accession>
<organism evidence="7">
    <name type="scientific">bioreactor metagenome</name>
    <dbReference type="NCBI Taxonomy" id="1076179"/>
    <lineage>
        <taxon>unclassified sequences</taxon>
        <taxon>metagenomes</taxon>
        <taxon>ecological metagenomes</taxon>
    </lineage>
</organism>
<feature type="transmembrane region" description="Helical" evidence="6">
    <location>
        <begin position="14"/>
        <end position="36"/>
    </location>
</feature>
<evidence type="ECO:0000256" key="1">
    <source>
        <dbReference type="ARBA" id="ARBA00004651"/>
    </source>
</evidence>